<name>A0A8C5JVQ4_JACJA</name>
<keyword evidence="1" id="KW-1015">Disulfide bond</keyword>
<dbReference type="AlphaFoldDB" id="A0A8C5JVQ4"/>
<dbReference type="Gene3D" id="3.40.30.10">
    <property type="entry name" value="Glutaredoxin"/>
    <property type="match status" value="1"/>
</dbReference>
<keyword evidence="2" id="KW-0676">Redox-active center</keyword>
<dbReference type="InterPro" id="IPR036249">
    <property type="entry name" value="Thioredoxin-like_sf"/>
</dbReference>
<organism evidence="4 5">
    <name type="scientific">Jaculus jaculus</name>
    <name type="common">Lesser Egyptian jerboa</name>
    <dbReference type="NCBI Taxonomy" id="51337"/>
    <lineage>
        <taxon>Eukaryota</taxon>
        <taxon>Metazoa</taxon>
        <taxon>Chordata</taxon>
        <taxon>Craniata</taxon>
        <taxon>Vertebrata</taxon>
        <taxon>Euteleostomi</taxon>
        <taxon>Mammalia</taxon>
        <taxon>Eutheria</taxon>
        <taxon>Euarchontoglires</taxon>
        <taxon>Glires</taxon>
        <taxon>Rodentia</taxon>
        <taxon>Myomorpha</taxon>
        <taxon>Dipodoidea</taxon>
        <taxon>Dipodidae</taxon>
        <taxon>Dipodinae</taxon>
        <taxon>Jaculus</taxon>
    </lineage>
</organism>
<accession>A0A8C5JVQ4</accession>
<dbReference type="Pfam" id="PF00085">
    <property type="entry name" value="Thioredoxin"/>
    <property type="match status" value="1"/>
</dbReference>
<reference evidence="4" key="1">
    <citation type="submission" date="2025-08" db="UniProtKB">
        <authorList>
            <consortium name="Ensembl"/>
        </authorList>
    </citation>
    <scope>IDENTIFICATION</scope>
</reference>
<feature type="domain" description="Thioredoxin" evidence="3">
    <location>
        <begin position="2"/>
        <end position="40"/>
    </location>
</feature>
<evidence type="ECO:0000259" key="3">
    <source>
        <dbReference type="Pfam" id="PF00085"/>
    </source>
</evidence>
<keyword evidence="5" id="KW-1185">Reference proteome</keyword>
<evidence type="ECO:0000313" key="5">
    <source>
        <dbReference type="Proteomes" id="UP000694385"/>
    </source>
</evidence>
<evidence type="ECO:0000313" key="4">
    <source>
        <dbReference type="Ensembl" id="ENSJJAP00000000406.1"/>
    </source>
</evidence>
<dbReference type="GeneTree" id="ENSGT00940000162445"/>
<proteinExistence type="predicted"/>
<dbReference type="PANTHER" id="PTHR46115">
    <property type="entry name" value="THIOREDOXIN-LIKE PROTEIN 1"/>
    <property type="match status" value="1"/>
</dbReference>
<dbReference type="Ensembl" id="ENSJJAT00000000436.1">
    <property type="protein sequence ID" value="ENSJJAP00000000406.1"/>
    <property type="gene ID" value="ENSJJAG00000000349.1"/>
</dbReference>
<dbReference type="Proteomes" id="UP000694385">
    <property type="component" value="Unassembled WGS sequence"/>
</dbReference>
<dbReference type="InterPro" id="IPR013766">
    <property type="entry name" value="Thioredoxin_domain"/>
</dbReference>
<gene>
    <name evidence="4" type="primary">Txndc8</name>
</gene>
<dbReference type="SUPFAM" id="SSF52833">
    <property type="entry name" value="Thioredoxin-like"/>
    <property type="match status" value="1"/>
</dbReference>
<protein>
    <submittedName>
        <fullName evidence="4">Thioredoxin domain containing 8</fullName>
    </submittedName>
</protein>
<evidence type="ECO:0000256" key="1">
    <source>
        <dbReference type="ARBA" id="ARBA00023157"/>
    </source>
</evidence>
<evidence type="ECO:0000256" key="2">
    <source>
        <dbReference type="ARBA" id="ARBA00023284"/>
    </source>
</evidence>
<sequence>ELAETCNIKAVPTFQMFKQNTKIYEVSGADPKKLEEKIKELM</sequence>
<reference evidence="4" key="2">
    <citation type="submission" date="2025-09" db="UniProtKB">
        <authorList>
            <consortium name="Ensembl"/>
        </authorList>
    </citation>
    <scope>IDENTIFICATION</scope>
</reference>